<evidence type="ECO:0000259" key="12">
    <source>
        <dbReference type="Pfam" id="PF03919"/>
    </source>
</evidence>
<dbReference type="PANTHER" id="PTHR10367">
    <property type="entry name" value="MRNA-CAPPING ENZYME"/>
    <property type="match status" value="1"/>
</dbReference>
<dbReference type="GO" id="GO:0004484">
    <property type="term" value="F:mRNA guanylyltransferase activity"/>
    <property type="evidence" value="ECO:0007669"/>
    <property type="project" value="UniProtKB-EC"/>
</dbReference>
<evidence type="ECO:0000256" key="4">
    <source>
        <dbReference type="ARBA" id="ARBA00022679"/>
    </source>
</evidence>
<dbReference type="Pfam" id="PF03919">
    <property type="entry name" value="mRNA_cap_C"/>
    <property type="match status" value="1"/>
</dbReference>
<evidence type="ECO:0000256" key="5">
    <source>
        <dbReference type="ARBA" id="ARBA00022695"/>
    </source>
</evidence>
<comment type="subcellular location">
    <subcellularLocation>
        <location evidence="1">Nucleus</location>
    </subcellularLocation>
</comment>
<evidence type="ECO:0000256" key="6">
    <source>
        <dbReference type="ARBA" id="ARBA00022741"/>
    </source>
</evidence>
<evidence type="ECO:0000259" key="11">
    <source>
        <dbReference type="Pfam" id="PF01331"/>
    </source>
</evidence>
<evidence type="ECO:0000256" key="10">
    <source>
        <dbReference type="ARBA" id="ARBA00044624"/>
    </source>
</evidence>
<keyword evidence="6" id="KW-0547">Nucleotide-binding</keyword>
<dbReference type="PANTHER" id="PTHR10367:SF17">
    <property type="entry name" value="MRNA-CAPPING ENZYME"/>
    <property type="match status" value="1"/>
</dbReference>
<dbReference type="Gene3D" id="3.30.470.30">
    <property type="entry name" value="DNA ligase/mRNA capping enzyme"/>
    <property type="match status" value="1"/>
</dbReference>
<keyword evidence="3" id="KW-0507">mRNA processing</keyword>
<dbReference type="InterPro" id="IPR051029">
    <property type="entry name" value="mRNA_Capping_Enz/RNA_Phosphat"/>
</dbReference>
<dbReference type="GO" id="GO:0005525">
    <property type="term" value="F:GTP binding"/>
    <property type="evidence" value="ECO:0007669"/>
    <property type="project" value="UniProtKB-KW"/>
</dbReference>
<evidence type="ECO:0000313" key="13">
    <source>
        <dbReference type="EMBL" id="KAJ3123775.1"/>
    </source>
</evidence>
<name>A0AAD5XI95_9FUNG</name>
<evidence type="ECO:0000256" key="1">
    <source>
        <dbReference type="ARBA" id="ARBA00004123"/>
    </source>
</evidence>
<dbReference type="AlphaFoldDB" id="A0AAD5XI95"/>
<evidence type="ECO:0000256" key="9">
    <source>
        <dbReference type="ARBA" id="ARBA00023242"/>
    </source>
</evidence>
<dbReference type="EMBL" id="JADGJH010000717">
    <property type="protein sequence ID" value="KAJ3123775.1"/>
    <property type="molecule type" value="Genomic_DNA"/>
</dbReference>
<dbReference type="InterPro" id="IPR012340">
    <property type="entry name" value="NA-bd_OB-fold"/>
</dbReference>
<dbReference type="Proteomes" id="UP001211907">
    <property type="component" value="Unassembled WGS sequence"/>
</dbReference>
<keyword evidence="4" id="KW-0808">Transferase</keyword>
<keyword evidence="9" id="KW-0539">Nucleus</keyword>
<proteinExistence type="predicted"/>
<dbReference type="GO" id="GO:0005634">
    <property type="term" value="C:nucleus"/>
    <property type="evidence" value="ECO:0007669"/>
    <property type="project" value="UniProtKB-SubCell"/>
</dbReference>
<feature type="domain" description="mRNA capping enzyme adenylation" evidence="11">
    <location>
        <begin position="50"/>
        <end position="241"/>
    </location>
</feature>
<evidence type="ECO:0000256" key="2">
    <source>
        <dbReference type="ARBA" id="ARBA00012475"/>
    </source>
</evidence>
<dbReference type="GO" id="GO:0006370">
    <property type="term" value="P:7-methylguanosine mRNA capping"/>
    <property type="evidence" value="ECO:0007669"/>
    <property type="project" value="UniProtKB-KW"/>
</dbReference>
<dbReference type="Gene3D" id="2.40.50.140">
    <property type="entry name" value="Nucleic acid-binding proteins"/>
    <property type="match status" value="1"/>
</dbReference>
<feature type="domain" description="mRNA capping enzyme C-terminal" evidence="12">
    <location>
        <begin position="245"/>
        <end position="349"/>
    </location>
</feature>
<gene>
    <name evidence="13" type="primary">CEG1</name>
    <name evidence="13" type="ORF">HK100_011490</name>
</gene>
<dbReference type="InterPro" id="IPR001339">
    <property type="entry name" value="mRNA_cap_enzyme_adenylation"/>
</dbReference>
<keyword evidence="5" id="KW-0548">Nucleotidyltransferase</keyword>
<comment type="caution">
    <text evidence="13">The sequence shown here is derived from an EMBL/GenBank/DDBJ whole genome shotgun (WGS) entry which is preliminary data.</text>
</comment>
<accession>A0AAD5XI95</accession>
<sequence>MSNGTSESLLPTIPGQLVQNPYLSELQRHTSSLFGLDVSGHREPRFPGAQPISFNKSHLEELESENYFVSEKADGIRCLMLTHKNPKTHRNETFLIDRKNAYYFLDFSLPQPDDINSWQVDTVLDGELVLDIEKGQRKLWFLLFDCVILQGERLIEKPYTKRLGRLNEFVLKPYKQLYRESSSYARKLPFKLDVKPLELAYHVSRVFDQIPNLKHKNDGVIFTSSVAPYSIGTCNKMLKWKPSEENTVDFKVDGPDIDGRFYIMLNRGSNAGNGGHVRFDEFTLAEDMYQEWIAMPPTGRIIECKYDPDWPGKWKFSRYRDDKDMANHETVYHKIMDSIRDNVNQSELIAHESAVRDHWKEREMQQQYLH</sequence>
<organism evidence="13 14">
    <name type="scientific">Physocladia obscura</name>
    <dbReference type="NCBI Taxonomy" id="109957"/>
    <lineage>
        <taxon>Eukaryota</taxon>
        <taxon>Fungi</taxon>
        <taxon>Fungi incertae sedis</taxon>
        <taxon>Chytridiomycota</taxon>
        <taxon>Chytridiomycota incertae sedis</taxon>
        <taxon>Chytridiomycetes</taxon>
        <taxon>Chytridiales</taxon>
        <taxon>Chytriomycetaceae</taxon>
        <taxon>Physocladia</taxon>
    </lineage>
</organism>
<comment type="catalytic activity">
    <reaction evidence="10">
        <text>a 5'-end diphospho-ribonucleoside in mRNA + GTP + H(+) = a 5'-end (5'-triphosphoguanosine)-ribonucleoside in mRNA + diphosphate</text>
        <dbReference type="Rhea" id="RHEA:67012"/>
        <dbReference type="Rhea" id="RHEA-COMP:17165"/>
        <dbReference type="Rhea" id="RHEA-COMP:17166"/>
        <dbReference type="ChEBI" id="CHEBI:15378"/>
        <dbReference type="ChEBI" id="CHEBI:33019"/>
        <dbReference type="ChEBI" id="CHEBI:37565"/>
        <dbReference type="ChEBI" id="CHEBI:167616"/>
        <dbReference type="ChEBI" id="CHEBI:167617"/>
        <dbReference type="EC" id="2.7.7.50"/>
    </reaction>
    <physiologicalReaction direction="left-to-right" evidence="10">
        <dbReference type="Rhea" id="RHEA:67013"/>
    </physiologicalReaction>
</comment>
<evidence type="ECO:0000256" key="3">
    <source>
        <dbReference type="ARBA" id="ARBA00022664"/>
    </source>
</evidence>
<dbReference type="GO" id="GO:0005524">
    <property type="term" value="F:ATP binding"/>
    <property type="evidence" value="ECO:0007669"/>
    <property type="project" value="InterPro"/>
</dbReference>
<evidence type="ECO:0000256" key="8">
    <source>
        <dbReference type="ARBA" id="ARBA00023134"/>
    </source>
</evidence>
<keyword evidence="8" id="KW-0342">GTP-binding</keyword>
<keyword evidence="14" id="KW-1185">Reference proteome</keyword>
<reference evidence="13" key="1">
    <citation type="submission" date="2020-05" db="EMBL/GenBank/DDBJ databases">
        <title>Phylogenomic resolution of chytrid fungi.</title>
        <authorList>
            <person name="Stajich J.E."/>
            <person name="Amses K."/>
            <person name="Simmons R."/>
            <person name="Seto K."/>
            <person name="Myers J."/>
            <person name="Bonds A."/>
            <person name="Quandt C.A."/>
            <person name="Barry K."/>
            <person name="Liu P."/>
            <person name="Grigoriev I."/>
            <person name="Longcore J.E."/>
            <person name="James T.Y."/>
        </authorList>
    </citation>
    <scope>NUCLEOTIDE SEQUENCE</scope>
    <source>
        <strain evidence="13">JEL0513</strain>
    </source>
</reference>
<dbReference type="SUPFAM" id="SSF56091">
    <property type="entry name" value="DNA ligase/mRNA capping enzyme, catalytic domain"/>
    <property type="match status" value="1"/>
</dbReference>
<dbReference type="Pfam" id="PF01331">
    <property type="entry name" value="mRNA_cap_enzyme"/>
    <property type="match status" value="1"/>
</dbReference>
<protein>
    <recommendedName>
        <fullName evidence="2">mRNA guanylyltransferase</fullName>
        <ecNumber evidence="2">2.7.7.50</ecNumber>
    </recommendedName>
</protein>
<dbReference type="CDD" id="cd07895">
    <property type="entry name" value="Adenylation_mRNA_capping"/>
    <property type="match status" value="1"/>
</dbReference>
<keyword evidence="7" id="KW-0506">mRNA capping</keyword>
<dbReference type="EC" id="2.7.7.50" evidence="2"/>
<evidence type="ECO:0000313" key="14">
    <source>
        <dbReference type="Proteomes" id="UP001211907"/>
    </source>
</evidence>
<evidence type="ECO:0000256" key="7">
    <source>
        <dbReference type="ARBA" id="ARBA00023042"/>
    </source>
</evidence>
<dbReference type="InterPro" id="IPR013846">
    <property type="entry name" value="mRNA_cap_enzyme_C"/>
</dbReference>
<dbReference type="SUPFAM" id="SSF50249">
    <property type="entry name" value="Nucleic acid-binding proteins"/>
    <property type="match status" value="1"/>
</dbReference>